<dbReference type="InterPro" id="IPR050508">
    <property type="entry name" value="Methyltransf_Superfamily"/>
</dbReference>
<dbReference type="CDD" id="cd02440">
    <property type="entry name" value="AdoMet_MTases"/>
    <property type="match status" value="1"/>
</dbReference>
<reference evidence="2 3" key="1">
    <citation type="journal article" date="2014" name="Nat. Commun.">
        <title>Klebsormidium flaccidum genome reveals primary factors for plant terrestrial adaptation.</title>
        <authorList>
            <person name="Hori K."/>
            <person name="Maruyama F."/>
            <person name="Fujisawa T."/>
            <person name="Togashi T."/>
            <person name="Yamamoto N."/>
            <person name="Seo M."/>
            <person name="Sato S."/>
            <person name="Yamada T."/>
            <person name="Mori H."/>
            <person name="Tajima N."/>
            <person name="Moriyama T."/>
            <person name="Ikeuchi M."/>
            <person name="Watanabe M."/>
            <person name="Wada H."/>
            <person name="Kobayashi K."/>
            <person name="Saito M."/>
            <person name="Masuda T."/>
            <person name="Sasaki-Sekimoto Y."/>
            <person name="Mashiguchi K."/>
            <person name="Awai K."/>
            <person name="Shimojima M."/>
            <person name="Masuda S."/>
            <person name="Iwai M."/>
            <person name="Nobusawa T."/>
            <person name="Narise T."/>
            <person name="Kondo S."/>
            <person name="Saito H."/>
            <person name="Sato R."/>
            <person name="Murakawa M."/>
            <person name="Ihara Y."/>
            <person name="Oshima-Yamada Y."/>
            <person name="Ohtaka K."/>
            <person name="Satoh M."/>
            <person name="Sonobe K."/>
            <person name="Ishii M."/>
            <person name="Ohtani R."/>
            <person name="Kanamori-Sato M."/>
            <person name="Honoki R."/>
            <person name="Miyazaki D."/>
            <person name="Mochizuki H."/>
            <person name="Umetsu J."/>
            <person name="Higashi K."/>
            <person name="Shibata D."/>
            <person name="Kamiya Y."/>
            <person name="Sato N."/>
            <person name="Nakamura Y."/>
            <person name="Tabata S."/>
            <person name="Ida S."/>
            <person name="Kurokawa K."/>
            <person name="Ohta H."/>
        </authorList>
    </citation>
    <scope>NUCLEOTIDE SEQUENCE [LARGE SCALE GENOMIC DNA]</scope>
    <source>
        <strain evidence="2 3">NIES-2285</strain>
    </source>
</reference>
<evidence type="ECO:0000313" key="2">
    <source>
        <dbReference type="EMBL" id="GAQ87142.1"/>
    </source>
</evidence>
<sequence length="256" mass="28790">MQRQTLVPIHYYMRGRDPSRTSVLDLACGTGRFLTFLKDNYPSARTYGVDLSPNYLKAAEENMDYFERFDMQVNGFRKLSRPRYIQASAESLPFGDRSLDVVTCVYLFHELPPEARRAAIAEVSRVLEPGGIFVWTDSLQEGDRPESAPVAALFRALFHEPYFASFLRADFEGMCAAAGLAHEATILAHLSKASVLMFQGSITIIYKLLSCFHIRRAADLRNGWGTSLFAITSVHLVNVNELDGSDLICQISYQRS</sequence>
<dbReference type="PANTHER" id="PTHR42912">
    <property type="entry name" value="METHYLTRANSFERASE"/>
    <property type="match status" value="1"/>
</dbReference>
<dbReference type="InterPro" id="IPR029063">
    <property type="entry name" value="SAM-dependent_MTases_sf"/>
</dbReference>
<dbReference type="Gene3D" id="3.40.50.150">
    <property type="entry name" value="Vaccinia Virus protein VP39"/>
    <property type="match status" value="1"/>
</dbReference>
<dbReference type="Proteomes" id="UP000054558">
    <property type="component" value="Unassembled WGS sequence"/>
</dbReference>
<evidence type="ECO:0000313" key="3">
    <source>
        <dbReference type="Proteomes" id="UP000054558"/>
    </source>
</evidence>
<dbReference type="AlphaFoldDB" id="A0A1Y1IAZ8"/>
<dbReference type="OrthoDB" id="3647at2759"/>
<evidence type="ECO:0000259" key="1">
    <source>
        <dbReference type="Pfam" id="PF13649"/>
    </source>
</evidence>
<dbReference type="Pfam" id="PF13649">
    <property type="entry name" value="Methyltransf_25"/>
    <property type="match status" value="1"/>
</dbReference>
<keyword evidence="3" id="KW-1185">Reference proteome</keyword>
<organism evidence="2 3">
    <name type="scientific">Klebsormidium nitens</name>
    <name type="common">Green alga</name>
    <name type="synonym">Ulothrix nitens</name>
    <dbReference type="NCBI Taxonomy" id="105231"/>
    <lineage>
        <taxon>Eukaryota</taxon>
        <taxon>Viridiplantae</taxon>
        <taxon>Streptophyta</taxon>
        <taxon>Klebsormidiophyceae</taxon>
        <taxon>Klebsormidiales</taxon>
        <taxon>Klebsormidiaceae</taxon>
        <taxon>Klebsormidium</taxon>
    </lineage>
</organism>
<dbReference type="STRING" id="105231.A0A1Y1IAZ8"/>
<name>A0A1Y1IAZ8_KLENI</name>
<gene>
    <name evidence="2" type="ORF">KFL_003340060</name>
</gene>
<proteinExistence type="predicted"/>
<dbReference type="SUPFAM" id="SSF53335">
    <property type="entry name" value="S-adenosyl-L-methionine-dependent methyltransferases"/>
    <property type="match status" value="1"/>
</dbReference>
<dbReference type="InterPro" id="IPR041698">
    <property type="entry name" value="Methyltransf_25"/>
</dbReference>
<protein>
    <recommendedName>
        <fullName evidence="1">Methyltransferase domain-containing protein</fullName>
    </recommendedName>
</protein>
<dbReference type="EMBL" id="DF237283">
    <property type="protein sequence ID" value="GAQ87142.1"/>
    <property type="molecule type" value="Genomic_DNA"/>
</dbReference>
<dbReference type="GO" id="GO:0008168">
    <property type="term" value="F:methyltransferase activity"/>
    <property type="evidence" value="ECO:0000318"/>
    <property type="project" value="GO_Central"/>
</dbReference>
<dbReference type="OMA" id="TCVFLFH"/>
<feature type="domain" description="Methyltransferase" evidence="1">
    <location>
        <begin position="23"/>
        <end position="131"/>
    </location>
</feature>
<dbReference type="PANTHER" id="PTHR42912:SF81">
    <property type="entry name" value="METHYLTRANSFERASE DOMAIN-CONTAINING PROTEIN"/>
    <property type="match status" value="1"/>
</dbReference>
<accession>A0A1Y1IAZ8</accession>